<dbReference type="RefSeq" id="WP_008585559.1">
    <property type="nucleotide sequence ID" value="NZ_CP007035.1"/>
</dbReference>
<gene>
    <name evidence="2" type="ORF">NIASO_11095</name>
</gene>
<evidence type="ECO:0000313" key="2">
    <source>
        <dbReference type="EMBL" id="AHF15564.1"/>
    </source>
</evidence>
<evidence type="ECO:0000259" key="1">
    <source>
        <dbReference type="Pfam" id="PF04443"/>
    </source>
</evidence>
<name>W0F250_9BACT</name>
<dbReference type="GO" id="GO:0016740">
    <property type="term" value="F:transferase activity"/>
    <property type="evidence" value="ECO:0007669"/>
    <property type="project" value="UniProtKB-KW"/>
</dbReference>
<dbReference type="AlphaFoldDB" id="W0F250"/>
<keyword evidence="2" id="KW-0808">Transferase</keyword>
<accession>W0F250</accession>
<dbReference type="GO" id="GO:0008218">
    <property type="term" value="P:bioluminescence"/>
    <property type="evidence" value="ECO:0007669"/>
    <property type="project" value="InterPro"/>
</dbReference>
<proteinExistence type="predicted"/>
<feature type="domain" description="Acyl-protein synthetase LuxE" evidence="1">
    <location>
        <begin position="20"/>
        <end position="322"/>
    </location>
</feature>
<keyword evidence="3" id="KW-1185">Reference proteome</keyword>
<dbReference type="eggNOG" id="COG0318">
    <property type="taxonomic scope" value="Bacteria"/>
</dbReference>
<dbReference type="HOGENOM" id="CLU_043257_0_0_10"/>
<dbReference type="KEGG" id="nso:NIASO_11095"/>
<dbReference type="Pfam" id="PF04443">
    <property type="entry name" value="LuxE"/>
    <property type="match status" value="1"/>
</dbReference>
<dbReference type="InterPro" id="IPR007534">
    <property type="entry name" value="LuxE"/>
</dbReference>
<dbReference type="EMBL" id="CP007035">
    <property type="protein sequence ID" value="AHF15564.1"/>
    <property type="molecule type" value="Genomic_DNA"/>
</dbReference>
<organism evidence="2 3">
    <name type="scientific">Niabella soli DSM 19437</name>
    <dbReference type="NCBI Taxonomy" id="929713"/>
    <lineage>
        <taxon>Bacteria</taxon>
        <taxon>Pseudomonadati</taxon>
        <taxon>Bacteroidota</taxon>
        <taxon>Chitinophagia</taxon>
        <taxon>Chitinophagales</taxon>
        <taxon>Chitinophagaceae</taxon>
        <taxon>Niabella</taxon>
    </lineage>
</organism>
<evidence type="ECO:0000313" key="3">
    <source>
        <dbReference type="Proteomes" id="UP000003586"/>
    </source>
</evidence>
<protein>
    <submittedName>
        <fullName evidence="2">Acyl transferase</fullName>
    </submittedName>
</protein>
<dbReference type="STRING" id="929713.NIASO_11095"/>
<dbReference type="SUPFAM" id="SSF56801">
    <property type="entry name" value="Acetyl-CoA synthetase-like"/>
    <property type="match status" value="1"/>
</dbReference>
<dbReference type="GO" id="GO:0047474">
    <property type="term" value="F:long-chain fatty acid--protein ligase activity"/>
    <property type="evidence" value="ECO:0007669"/>
    <property type="project" value="InterPro"/>
</dbReference>
<dbReference type="Proteomes" id="UP000003586">
    <property type="component" value="Chromosome"/>
</dbReference>
<reference evidence="2 3" key="1">
    <citation type="submission" date="2013-12" db="EMBL/GenBank/DDBJ databases">
        <authorList>
            <consortium name="DOE Joint Genome Institute"/>
            <person name="Eisen J."/>
            <person name="Huntemann M."/>
            <person name="Han J."/>
            <person name="Chen A."/>
            <person name="Kyrpides N."/>
            <person name="Mavromatis K."/>
            <person name="Markowitz V."/>
            <person name="Palaniappan K."/>
            <person name="Ivanova N."/>
            <person name="Schaumberg A."/>
            <person name="Pati A."/>
            <person name="Liolios K."/>
            <person name="Nordberg H.P."/>
            <person name="Cantor M.N."/>
            <person name="Hua S.X."/>
            <person name="Woyke T."/>
        </authorList>
    </citation>
    <scope>NUCLEOTIDE SEQUENCE [LARGE SCALE GENOMIC DNA]</scope>
    <source>
        <strain evidence="3">DSM 19437</strain>
    </source>
</reference>
<sequence length="325" mass="36601">MQLKDKIFSVDEGSFEAVATELFFYQYENNSIYREYVQAIGCDTGRIKTIAAIPFLPIRFFKTHAVTTTDFEPEVFFESSGTTTTVNSRHWVKDTGLYTQSFMQTFTRFYGPVEQYCVIGLLPSYLERGNSSLVFMVDHLVRASRHPQSGFYLDDWEALAATLAGLEAQGQKTLLIGVTYALLDFARLFPQKLEHTIVMETGGMKGRRRELIRAEVHDLLRQGFGVPKVHSEYGMTELLSQAYSKGDGIFRTPPWMRAVTREEDDPLAVSTKPGKGVLNIIDLANIYSCAFIATDDLGQVYENSSFEVLGRMDHADVRGCSLLAL</sequence>
<dbReference type="OrthoDB" id="182577at2"/>